<comment type="caution">
    <text evidence="1">The sequence shown here is derived from an EMBL/GenBank/DDBJ whole genome shotgun (WGS) entry which is preliminary data.</text>
</comment>
<accession>A0A0F9JJG8</accession>
<dbReference type="AlphaFoldDB" id="A0A0F9JJG8"/>
<evidence type="ECO:0000313" key="1">
    <source>
        <dbReference type="EMBL" id="KKM05896.1"/>
    </source>
</evidence>
<name>A0A0F9JJG8_9ZZZZ</name>
<gene>
    <name evidence="1" type="ORF">LCGC14_1749460</name>
</gene>
<sequence>MIVKDNGNYKLLYDKSFQEAAEEWLKDCILWSKGEHPDQREYKDISTKYFWQWNGNPPDEEYYRPEWNEEERTHIQMYEDTSEGTPISPVMKTPEKLARWLTDNNASAFGGMTATYEEWLNTIKRGYSVGMIYSPETGLKPGTSIT</sequence>
<organism evidence="1">
    <name type="scientific">marine sediment metagenome</name>
    <dbReference type="NCBI Taxonomy" id="412755"/>
    <lineage>
        <taxon>unclassified sequences</taxon>
        <taxon>metagenomes</taxon>
        <taxon>ecological metagenomes</taxon>
    </lineage>
</organism>
<dbReference type="EMBL" id="LAZR01016117">
    <property type="protein sequence ID" value="KKM05896.1"/>
    <property type="molecule type" value="Genomic_DNA"/>
</dbReference>
<protein>
    <submittedName>
        <fullName evidence="1">Uncharacterized protein</fullName>
    </submittedName>
</protein>
<proteinExistence type="predicted"/>
<reference evidence="1" key="1">
    <citation type="journal article" date="2015" name="Nature">
        <title>Complex archaea that bridge the gap between prokaryotes and eukaryotes.</title>
        <authorList>
            <person name="Spang A."/>
            <person name="Saw J.H."/>
            <person name="Jorgensen S.L."/>
            <person name="Zaremba-Niedzwiedzka K."/>
            <person name="Martijn J."/>
            <person name="Lind A.E."/>
            <person name="van Eijk R."/>
            <person name="Schleper C."/>
            <person name="Guy L."/>
            <person name="Ettema T.J."/>
        </authorList>
    </citation>
    <scope>NUCLEOTIDE SEQUENCE</scope>
</reference>